<dbReference type="Gene3D" id="3.40.1620.10">
    <property type="entry name" value="YefM-like domain"/>
    <property type="match status" value="1"/>
</dbReference>
<dbReference type="EMBL" id="UOFZ01000040">
    <property type="protein sequence ID" value="VAX12446.1"/>
    <property type="molecule type" value="Genomic_DNA"/>
</dbReference>
<dbReference type="NCBIfam" id="TIGR01552">
    <property type="entry name" value="phd_fam"/>
    <property type="match status" value="1"/>
</dbReference>
<dbReference type="AlphaFoldDB" id="A0A3B1B2D1"/>
<comment type="similarity">
    <text evidence="1">Belongs to the phD/YefM antitoxin family.</text>
</comment>
<dbReference type="Gene3D" id="6.10.250.330">
    <property type="match status" value="1"/>
</dbReference>
<evidence type="ECO:0000256" key="1">
    <source>
        <dbReference type="ARBA" id="ARBA00009981"/>
    </source>
</evidence>
<dbReference type="InterPro" id="IPR036165">
    <property type="entry name" value="YefM-like_sf"/>
</dbReference>
<organism evidence="2">
    <name type="scientific">hydrothermal vent metagenome</name>
    <dbReference type="NCBI Taxonomy" id="652676"/>
    <lineage>
        <taxon>unclassified sequences</taxon>
        <taxon>metagenomes</taxon>
        <taxon>ecological metagenomes</taxon>
    </lineage>
</organism>
<name>A0A3B1B2D1_9ZZZZ</name>
<gene>
    <name evidence="2" type="ORF">MNBD_GAMMA24-151</name>
</gene>
<reference evidence="2" key="1">
    <citation type="submission" date="2018-06" db="EMBL/GenBank/DDBJ databases">
        <authorList>
            <person name="Zhirakovskaya E."/>
        </authorList>
    </citation>
    <scope>NUCLEOTIDE SEQUENCE</scope>
</reference>
<dbReference type="PANTHER" id="PTHR33713:SF6">
    <property type="entry name" value="ANTITOXIN YEFM"/>
    <property type="match status" value="1"/>
</dbReference>
<dbReference type="SUPFAM" id="SSF143120">
    <property type="entry name" value="YefM-like"/>
    <property type="match status" value="1"/>
</dbReference>
<dbReference type="InterPro" id="IPR006442">
    <property type="entry name" value="Antitoxin_Phd/YefM"/>
</dbReference>
<proteinExistence type="inferred from homology"/>
<accession>A0A3B1B2D1</accession>
<dbReference type="InterPro" id="IPR051405">
    <property type="entry name" value="phD/YefM_antitoxin"/>
</dbReference>
<dbReference type="Pfam" id="PF02604">
    <property type="entry name" value="PhdYeFM_antitox"/>
    <property type="match status" value="1"/>
</dbReference>
<evidence type="ECO:0000313" key="2">
    <source>
        <dbReference type="EMBL" id="VAX12446.1"/>
    </source>
</evidence>
<sequence>MKALSYTALRNTLAKTMEKVCDDHEPIIITRKSEGAVVMLSLEDYESLEETTYLLRSPKNVKRLFESISQLEKGKGLEKDLDE</sequence>
<dbReference type="PANTHER" id="PTHR33713">
    <property type="entry name" value="ANTITOXIN YAFN-RELATED"/>
    <property type="match status" value="1"/>
</dbReference>
<protein>
    <submittedName>
        <fullName evidence="2">YefM protein (Antitoxin to YoeB)</fullName>
    </submittedName>
</protein>